<keyword evidence="3" id="KW-1185">Reference proteome</keyword>
<accession>C7LNE6</accession>
<reference evidence="2 3" key="1">
    <citation type="journal article" date="2009" name="Stand. Genomic Sci.">
        <title>Complete genome sequence of Desulfomicrobium baculatum type strain (X).</title>
        <authorList>
            <person name="Copeland A."/>
            <person name="Spring S."/>
            <person name="Goker M."/>
            <person name="Schneider S."/>
            <person name="Lapidus A."/>
            <person name="Del Rio T.G."/>
            <person name="Tice H."/>
            <person name="Cheng J.F."/>
            <person name="Chen F."/>
            <person name="Nolan M."/>
            <person name="Bruce D."/>
            <person name="Goodwin L."/>
            <person name="Pitluck S."/>
            <person name="Ivanova N."/>
            <person name="Mavrommatis K."/>
            <person name="Ovchinnikova G."/>
            <person name="Pati A."/>
            <person name="Chen A."/>
            <person name="Palaniappan K."/>
            <person name="Land M."/>
            <person name="Hauser L."/>
            <person name="Chang Y.J."/>
            <person name="Jeffries C.C."/>
            <person name="Meincke L."/>
            <person name="Sims D."/>
            <person name="Brettin T."/>
            <person name="Detter J.C."/>
            <person name="Han C."/>
            <person name="Chain P."/>
            <person name="Bristow J."/>
            <person name="Eisen J.A."/>
            <person name="Markowitz V."/>
            <person name="Hugenholtz P."/>
            <person name="Kyrpides N.C."/>
            <person name="Klenk H.P."/>
            <person name="Lucas S."/>
        </authorList>
    </citation>
    <scope>NUCLEOTIDE SEQUENCE [LARGE SCALE GENOMIC DNA]</scope>
    <source>
        <strain evidence="3">DSM 4028 / VKM B-1378 / X</strain>
    </source>
</reference>
<dbReference type="STRING" id="525897.Dbac_2029"/>
<dbReference type="AlphaFoldDB" id="C7LNE6"/>
<feature type="domain" description="PilZ" evidence="1">
    <location>
        <begin position="3"/>
        <end position="97"/>
    </location>
</feature>
<dbReference type="RefSeq" id="WP_015774206.1">
    <property type="nucleotide sequence ID" value="NC_013173.1"/>
</dbReference>
<evidence type="ECO:0000313" key="3">
    <source>
        <dbReference type="Proteomes" id="UP000002216"/>
    </source>
</evidence>
<protein>
    <submittedName>
        <fullName evidence="2">Type IV pilus assembly PilZ</fullName>
    </submittedName>
</protein>
<organism evidence="2 3">
    <name type="scientific">Desulfomicrobium baculatum (strain DSM 4028 / VKM B-1378 / X)</name>
    <name type="common">Desulfovibrio baculatus</name>
    <dbReference type="NCBI Taxonomy" id="525897"/>
    <lineage>
        <taxon>Bacteria</taxon>
        <taxon>Pseudomonadati</taxon>
        <taxon>Thermodesulfobacteriota</taxon>
        <taxon>Desulfovibrionia</taxon>
        <taxon>Desulfovibrionales</taxon>
        <taxon>Desulfomicrobiaceae</taxon>
        <taxon>Desulfomicrobium</taxon>
    </lineage>
</organism>
<proteinExistence type="predicted"/>
<name>C7LNE6_DESBD</name>
<dbReference type="EMBL" id="CP001629">
    <property type="protein sequence ID" value="ACU90115.1"/>
    <property type="molecule type" value="Genomic_DNA"/>
</dbReference>
<gene>
    <name evidence="2" type="ordered locus">Dbac_2029</name>
</gene>
<dbReference type="Proteomes" id="UP000002216">
    <property type="component" value="Chromosome"/>
</dbReference>
<dbReference type="Pfam" id="PF07238">
    <property type="entry name" value="PilZ"/>
    <property type="match status" value="1"/>
</dbReference>
<evidence type="ECO:0000313" key="2">
    <source>
        <dbReference type="EMBL" id="ACU90115.1"/>
    </source>
</evidence>
<dbReference type="HOGENOM" id="CLU_2141847_0_0_7"/>
<dbReference type="KEGG" id="dba:Dbac_2029"/>
<dbReference type="GO" id="GO:0035438">
    <property type="term" value="F:cyclic-di-GMP binding"/>
    <property type="evidence" value="ECO:0007669"/>
    <property type="project" value="InterPro"/>
</dbReference>
<sequence>MFEKRKWPRVLCLELCEMHPGSDSARKQSSRVLNYSYNGLLLETDMPLGTGQYVKIDVRGKAMENALTGLGRRVGKVRWCSPRPEQLSGYFAVGVEMLGGVSEEAPSRETVR</sequence>
<evidence type="ECO:0000259" key="1">
    <source>
        <dbReference type="Pfam" id="PF07238"/>
    </source>
</evidence>
<dbReference type="InterPro" id="IPR009875">
    <property type="entry name" value="PilZ_domain"/>
</dbReference>
<dbReference type="OrthoDB" id="5471501at2"/>